<dbReference type="EMBL" id="FNWT01000007">
    <property type="protein sequence ID" value="SEH60806.1"/>
    <property type="molecule type" value="Genomic_DNA"/>
</dbReference>
<evidence type="ECO:0000313" key="6">
    <source>
        <dbReference type="EMBL" id="SEH60806.1"/>
    </source>
</evidence>
<organism evidence="6 7">
    <name type="scientific">Parafannyhessea umbonata</name>
    <dbReference type="NCBI Taxonomy" id="604330"/>
    <lineage>
        <taxon>Bacteria</taxon>
        <taxon>Bacillati</taxon>
        <taxon>Actinomycetota</taxon>
        <taxon>Coriobacteriia</taxon>
        <taxon>Coriobacteriales</taxon>
        <taxon>Atopobiaceae</taxon>
        <taxon>Parafannyhessea</taxon>
    </lineage>
</organism>
<dbReference type="Gene3D" id="2.60.120.10">
    <property type="entry name" value="Jelly Rolls"/>
    <property type="match status" value="1"/>
</dbReference>
<keyword evidence="3" id="KW-0804">Transcription</keyword>
<feature type="domain" description="Cyclic nucleotide-binding" evidence="4">
    <location>
        <begin position="31"/>
        <end position="154"/>
    </location>
</feature>
<dbReference type="Pfam" id="PF13545">
    <property type="entry name" value="HTH_Crp_2"/>
    <property type="match status" value="1"/>
</dbReference>
<evidence type="ECO:0000256" key="2">
    <source>
        <dbReference type="ARBA" id="ARBA00023125"/>
    </source>
</evidence>
<evidence type="ECO:0000259" key="4">
    <source>
        <dbReference type="PROSITE" id="PS50042"/>
    </source>
</evidence>
<accession>A0A1H6JEX3</accession>
<keyword evidence="1" id="KW-0805">Transcription regulation</keyword>
<dbReference type="InterPro" id="IPR036390">
    <property type="entry name" value="WH_DNA-bd_sf"/>
</dbReference>
<dbReference type="Proteomes" id="UP000199135">
    <property type="component" value="Unassembled WGS sequence"/>
</dbReference>
<dbReference type="SUPFAM" id="SSF51206">
    <property type="entry name" value="cAMP-binding domain-like"/>
    <property type="match status" value="1"/>
</dbReference>
<evidence type="ECO:0000256" key="3">
    <source>
        <dbReference type="ARBA" id="ARBA00023163"/>
    </source>
</evidence>
<evidence type="ECO:0000313" key="7">
    <source>
        <dbReference type="Proteomes" id="UP000199135"/>
    </source>
</evidence>
<comment type="caution">
    <text evidence="6">The sequence shown here is derived from an EMBL/GenBank/DDBJ whole genome shotgun (WGS) entry which is preliminary data.</text>
</comment>
<dbReference type="Pfam" id="PF00027">
    <property type="entry name" value="cNMP_binding"/>
    <property type="match status" value="1"/>
</dbReference>
<dbReference type="InterPro" id="IPR000595">
    <property type="entry name" value="cNMP-bd_dom"/>
</dbReference>
<dbReference type="CDD" id="cd00038">
    <property type="entry name" value="CAP_ED"/>
    <property type="match status" value="1"/>
</dbReference>
<name>A0A1H6JEX3_9ACTN</name>
<dbReference type="InterPro" id="IPR012318">
    <property type="entry name" value="HTH_CRP"/>
</dbReference>
<reference evidence="6 7" key="1">
    <citation type="submission" date="2016-10" db="EMBL/GenBank/DDBJ databases">
        <authorList>
            <person name="Varghese N."/>
            <person name="Submissions S."/>
        </authorList>
    </citation>
    <scope>NUCLEOTIDE SEQUENCE [LARGE SCALE GENOMIC DNA]</scope>
    <source>
        <strain evidence="6 7">WCP15</strain>
    </source>
</reference>
<dbReference type="InterPro" id="IPR014710">
    <property type="entry name" value="RmlC-like_jellyroll"/>
</dbReference>
<dbReference type="PROSITE" id="PS51063">
    <property type="entry name" value="HTH_CRP_2"/>
    <property type="match status" value="1"/>
</dbReference>
<gene>
    <name evidence="6" type="ORF">SAMN05216447_10731</name>
</gene>
<dbReference type="PROSITE" id="PS50042">
    <property type="entry name" value="CNMP_BINDING_3"/>
    <property type="match status" value="1"/>
</dbReference>
<dbReference type="SMART" id="SM00100">
    <property type="entry name" value="cNMP"/>
    <property type="match status" value="1"/>
</dbReference>
<feature type="domain" description="HTH crp-type" evidence="5">
    <location>
        <begin position="172"/>
        <end position="240"/>
    </location>
</feature>
<dbReference type="SUPFAM" id="SSF46785">
    <property type="entry name" value="Winged helix' DNA-binding domain"/>
    <property type="match status" value="1"/>
</dbReference>
<dbReference type="InterPro" id="IPR018490">
    <property type="entry name" value="cNMP-bd_dom_sf"/>
</dbReference>
<proteinExistence type="predicted"/>
<sequence>MTSSDGRAPRPLVLPPRTIPVSEPELARLPLFEGISLEELMLMSGCLSLSRRDFDESQTIILAEQRVSLVGAIVEGSVQMVTQDIDGNESIFACLYPGELVGESFACGPTRTSRVTFRAASQSSLLFLDFSRINRTCSRSCRFHQRLASNMVSMLCQKNVLLMQRLEVVSQRTLRQKVLTYLSIEAARQGKSKGEVISVPLTRAQFAAYLGANRSALSRELSLMQREGSIAIEGCGFRLR</sequence>
<keyword evidence="7" id="KW-1185">Reference proteome</keyword>
<evidence type="ECO:0000256" key="1">
    <source>
        <dbReference type="ARBA" id="ARBA00023015"/>
    </source>
</evidence>
<dbReference type="RefSeq" id="WP_078687663.1">
    <property type="nucleotide sequence ID" value="NZ_FNWT01000007.1"/>
</dbReference>
<evidence type="ECO:0000259" key="5">
    <source>
        <dbReference type="PROSITE" id="PS51063"/>
    </source>
</evidence>
<protein>
    <submittedName>
        <fullName evidence="6">cAMP-binding domain of CRP or a regulatory subunit of cAMP-dependent protein kinases</fullName>
    </submittedName>
</protein>
<keyword evidence="2" id="KW-0238">DNA-binding</keyword>